<evidence type="ECO:0000313" key="4">
    <source>
        <dbReference type="EMBL" id="GIH19885.1"/>
    </source>
</evidence>
<evidence type="ECO:0000256" key="2">
    <source>
        <dbReference type="SAM" id="Phobius"/>
    </source>
</evidence>
<evidence type="ECO:0000313" key="5">
    <source>
        <dbReference type="Proteomes" id="UP000642748"/>
    </source>
</evidence>
<dbReference type="PROSITE" id="PS51318">
    <property type="entry name" value="TAT"/>
    <property type="match status" value="1"/>
</dbReference>
<keyword evidence="5" id="KW-1185">Reference proteome</keyword>
<gene>
    <name evidence="4" type="ORF">Raf01_80570</name>
</gene>
<dbReference type="Proteomes" id="UP000642748">
    <property type="component" value="Unassembled WGS sequence"/>
</dbReference>
<evidence type="ECO:0000256" key="1">
    <source>
        <dbReference type="SAM" id="MobiDB-lite"/>
    </source>
</evidence>
<name>A0A8J3VV43_9ACTN</name>
<feature type="transmembrane region" description="Helical" evidence="2">
    <location>
        <begin position="253"/>
        <end position="279"/>
    </location>
</feature>
<feature type="compositionally biased region" description="Polar residues" evidence="1">
    <location>
        <begin position="206"/>
        <end position="224"/>
    </location>
</feature>
<dbReference type="InterPro" id="IPR006311">
    <property type="entry name" value="TAT_signal"/>
</dbReference>
<proteinExistence type="predicted"/>
<reference evidence="4" key="1">
    <citation type="submission" date="2021-01" db="EMBL/GenBank/DDBJ databases">
        <title>Whole genome shotgun sequence of Rugosimonospora africana NBRC 104875.</title>
        <authorList>
            <person name="Komaki H."/>
            <person name="Tamura T."/>
        </authorList>
    </citation>
    <scope>NUCLEOTIDE SEQUENCE</scope>
    <source>
        <strain evidence="4">NBRC 104875</strain>
    </source>
</reference>
<dbReference type="RefSeq" id="WP_203923328.1">
    <property type="nucleotide sequence ID" value="NZ_BONZ01000086.1"/>
</dbReference>
<feature type="chain" id="PRO_5035144665" evidence="3">
    <location>
        <begin position="32"/>
        <end position="282"/>
    </location>
</feature>
<feature type="compositionally biased region" description="Low complexity" evidence="1">
    <location>
        <begin position="181"/>
        <end position="205"/>
    </location>
</feature>
<keyword evidence="2" id="KW-1133">Transmembrane helix</keyword>
<keyword evidence="2" id="KW-0472">Membrane</keyword>
<keyword evidence="2" id="KW-0812">Transmembrane</keyword>
<evidence type="ECO:0000256" key="3">
    <source>
        <dbReference type="SAM" id="SignalP"/>
    </source>
</evidence>
<organism evidence="4 5">
    <name type="scientific">Rugosimonospora africana</name>
    <dbReference type="NCBI Taxonomy" id="556532"/>
    <lineage>
        <taxon>Bacteria</taxon>
        <taxon>Bacillati</taxon>
        <taxon>Actinomycetota</taxon>
        <taxon>Actinomycetes</taxon>
        <taxon>Micromonosporales</taxon>
        <taxon>Micromonosporaceae</taxon>
        <taxon>Rugosimonospora</taxon>
    </lineage>
</organism>
<keyword evidence="3" id="KW-0732">Signal</keyword>
<sequence>MKMLWRRRVLTVALSLAAAAGGLLLSGTAHAQAVTTGSLSFSGDSGDYISQGKSYSYSTGNGDGLSVSSSSGSAVSVSINAYNGDTWTLDVDAPGTKVLAPGTYASAHRYPFNGTGPGLDLSGDGRGCNELTGSFTVIKAVFGPNGYVQTFDATFEQHCEGGTPAAHGEIRISNPAPPKHTTPTSPHTTPTRPHATTAGPHATPTGSHAASTGPSAAPTGSPSATVAGGGDNAAGVTDAPATPAAEGNALRPLIGLGAVVAAWVGFGVVALIVGVVLGARFR</sequence>
<accession>A0A8J3VV43</accession>
<feature type="region of interest" description="Disordered" evidence="1">
    <location>
        <begin position="160"/>
        <end position="240"/>
    </location>
</feature>
<dbReference type="AlphaFoldDB" id="A0A8J3VV43"/>
<comment type="caution">
    <text evidence="4">The sequence shown here is derived from an EMBL/GenBank/DDBJ whole genome shotgun (WGS) entry which is preliminary data.</text>
</comment>
<protein>
    <submittedName>
        <fullName evidence="4">Uncharacterized protein</fullName>
    </submittedName>
</protein>
<feature type="signal peptide" evidence="3">
    <location>
        <begin position="1"/>
        <end position="31"/>
    </location>
</feature>
<dbReference type="EMBL" id="BONZ01000086">
    <property type="protein sequence ID" value="GIH19885.1"/>
    <property type="molecule type" value="Genomic_DNA"/>
</dbReference>